<keyword evidence="1" id="KW-1133">Transmembrane helix</keyword>
<feature type="transmembrane region" description="Helical" evidence="1">
    <location>
        <begin position="50"/>
        <end position="74"/>
    </location>
</feature>
<gene>
    <name evidence="2" type="ORF">ADIS_0847</name>
</gene>
<dbReference type="RefSeq" id="WP_010852995.1">
    <property type="nucleotide sequence ID" value="NZ_AQHR01000025.1"/>
</dbReference>
<dbReference type="GO" id="GO:0016853">
    <property type="term" value="F:isomerase activity"/>
    <property type="evidence" value="ECO:0007669"/>
    <property type="project" value="UniProtKB-KW"/>
</dbReference>
<dbReference type="OrthoDB" id="838071at2"/>
<dbReference type="AlphaFoldDB" id="R7ZXD8"/>
<feature type="transmembrane region" description="Helical" evidence="1">
    <location>
        <begin position="95"/>
        <end position="118"/>
    </location>
</feature>
<reference evidence="2 3" key="1">
    <citation type="submission" date="2013-02" db="EMBL/GenBank/DDBJ databases">
        <title>A novel strain isolated from Lonar lake, Maharashtra, India.</title>
        <authorList>
            <person name="Singh A."/>
        </authorList>
    </citation>
    <scope>NUCLEOTIDE SEQUENCE [LARGE SCALE GENOMIC DNA]</scope>
    <source>
        <strain evidence="2 3">AK24</strain>
    </source>
</reference>
<evidence type="ECO:0000256" key="1">
    <source>
        <dbReference type="SAM" id="Phobius"/>
    </source>
</evidence>
<evidence type="ECO:0000313" key="3">
    <source>
        <dbReference type="Proteomes" id="UP000013909"/>
    </source>
</evidence>
<evidence type="ECO:0000313" key="2">
    <source>
        <dbReference type="EMBL" id="EON78673.1"/>
    </source>
</evidence>
<protein>
    <submittedName>
        <fullName evidence="2">DNA topoisomerase IV subunit B</fullName>
    </submittedName>
</protein>
<keyword evidence="1" id="KW-0472">Membrane</keyword>
<name>R7ZXD8_9BACT</name>
<comment type="caution">
    <text evidence="2">The sequence shown here is derived from an EMBL/GenBank/DDBJ whole genome shotgun (WGS) entry which is preliminary data.</text>
</comment>
<dbReference type="EMBL" id="AQHR01000025">
    <property type="protein sequence ID" value="EON78673.1"/>
    <property type="molecule type" value="Genomic_DNA"/>
</dbReference>
<organism evidence="2 3">
    <name type="scientific">Lunatimonas lonarensis</name>
    <dbReference type="NCBI Taxonomy" id="1232681"/>
    <lineage>
        <taxon>Bacteria</taxon>
        <taxon>Pseudomonadati</taxon>
        <taxon>Bacteroidota</taxon>
        <taxon>Cytophagia</taxon>
        <taxon>Cytophagales</taxon>
        <taxon>Cyclobacteriaceae</taxon>
    </lineage>
</organism>
<keyword evidence="1" id="KW-0812">Transmembrane</keyword>
<dbReference type="Proteomes" id="UP000013909">
    <property type="component" value="Unassembled WGS sequence"/>
</dbReference>
<proteinExistence type="predicted"/>
<feature type="transmembrane region" description="Helical" evidence="1">
    <location>
        <begin position="133"/>
        <end position="154"/>
    </location>
</feature>
<dbReference type="STRING" id="1232681.ADIS_0847"/>
<sequence>MYVRLGKAFYFLSAVFFLIAFLYIYSASPEYVTYELSARGLPLKQVSKEILFYLVVGVFLVSNVLLILPAKLIETQYTGSLKRVFPVGDPFRDQVLTWVYTFTGVVNISTIVFVFYLHSITNQNEIKSEEINFFFYLVPILYVVWIAVLFYLLAAKIKQVKTGPTN</sequence>
<accession>R7ZXD8</accession>
<keyword evidence="3" id="KW-1185">Reference proteome</keyword>
<keyword evidence="2" id="KW-0413">Isomerase</keyword>